<reference evidence="1 2" key="1">
    <citation type="submission" date="2013-12" db="EMBL/GenBank/DDBJ databases">
        <title>Comparative genomics of Petrotoga isolates.</title>
        <authorList>
            <person name="Nesbo C.L."/>
            <person name="Charchuk R."/>
            <person name="Chow K."/>
        </authorList>
    </citation>
    <scope>NUCLEOTIDE SEQUENCE [LARGE SCALE GENOMIC DNA]</scope>
    <source>
        <strain evidence="1 2">DSM 13574</strain>
    </source>
</reference>
<organism evidence="1 2">
    <name type="scientific">Petrotoga olearia DSM 13574</name>
    <dbReference type="NCBI Taxonomy" id="1122955"/>
    <lineage>
        <taxon>Bacteria</taxon>
        <taxon>Thermotogati</taxon>
        <taxon>Thermotogota</taxon>
        <taxon>Thermotogae</taxon>
        <taxon>Petrotogales</taxon>
        <taxon>Petrotogaceae</taxon>
        <taxon>Petrotoga</taxon>
    </lineage>
</organism>
<evidence type="ECO:0008006" key="3">
    <source>
        <dbReference type="Google" id="ProtNLM"/>
    </source>
</evidence>
<proteinExistence type="predicted"/>
<dbReference type="InterPro" id="IPR001531">
    <property type="entry name" value="Zn_PLipaseC"/>
</dbReference>
<dbReference type="Proteomes" id="UP000236434">
    <property type="component" value="Unassembled WGS sequence"/>
</dbReference>
<evidence type="ECO:0000313" key="1">
    <source>
        <dbReference type="EMBL" id="PNR97560.1"/>
    </source>
</evidence>
<sequence length="323" mass="37281">MKRSILNLLFVVFIFVTLFPWSGHETMTYYMIQDLPNIDKKVLITEYSYEEERQYNLEYLSLTDVAGKREFFSPNGDGVFPPDPPPVDNSLPVWQILTIYSPEPDNGMDEGLDLSPLQGLIGNSQGVRHMRYKIGFLKAFEGDKSFLYFVELSKQAFEKNDEYWGYRFLARALHYIEDLSQPYHNAPGSFFEMIGAAFSKNMSGKLNNAHYLMDDYLVYLLYYSDNAAKEIILGAEPIFFDSYEDYVQEIMNYSHSKFSLIHSEIKAQFGESLNDYVTIEQIRKMDEEGKLSKLKGETLSILSYSSSIIKGFLIDFLESVGQI</sequence>
<protein>
    <recommendedName>
        <fullName evidence="3">Phospholipase</fullName>
    </recommendedName>
</protein>
<dbReference type="SUPFAM" id="SSF48537">
    <property type="entry name" value="Phospholipase C/P1 nuclease"/>
    <property type="match status" value="1"/>
</dbReference>
<dbReference type="InterPro" id="IPR008947">
    <property type="entry name" value="PLipase_C/P1_nuclease_dom_sf"/>
</dbReference>
<dbReference type="CDD" id="cd11009">
    <property type="entry name" value="Zn_dep_PLPC"/>
    <property type="match status" value="1"/>
</dbReference>
<gene>
    <name evidence="1" type="ORF">X929_02025</name>
</gene>
<dbReference type="Gene3D" id="1.10.575.10">
    <property type="entry name" value="P1 Nuclease"/>
    <property type="match status" value="1"/>
</dbReference>
<dbReference type="OrthoDB" id="36722at2"/>
<dbReference type="GO" id="GO:0004629">
    <property type="term" value="F:phospholipase C activity"/>
    <property type="evidence" value="ECO:0007669"/>
    <property type="project" value="InterPro"/>
</dbReference>
<evidence type="ECO:0000313" key="2">
    <source>
        <dbReference type="Proteomes" id="UP000236434"/>
    </source>
</evidence>
<dbReference type="GO" id="GO:0008270">
    <property type="term" value="F:zinc ion binding"/>
    <property type="evidence" value="ECO:0007669"/>
    <property type="project" value="InterPro"/>
</dbReference>
<accession>A0A2K1P449</accession>
<name>A0A2K1P449_9BACT</name>
<comment type="caution">
    <text evidence="1">The sequence shown here is derived from an EMBL/GenBank/DDBJ whole genome shotgun (WGS) entry which is preliminary data.</text>
</comment>
<dbReference type="RefSeq" id="WP_103066383.1">
    <property type="nucleotide sequence ID" value="NZ_AZRL01000004.1"/>
</dbReference>
<dbReference type="EMBL" id="AZRL01000004">
    <property type="protein sequence ID" value="PNR97560.1"/>
    <property type="molecule type" value="Genomic_DNA"/>
</dbReference>
<dbReference type="AlphaFoldDB" id="A0A2K1P449"/>